<proteinExistence type="inferred from homology"/>
<keyword evidence="2 6" id="KW-0819">tRNA processing</keyword>
<dbReference type="NCBIfam" id="TIGR02432">
    <property type="entry name" value="lysidine_TilS_N"/>
    <property type="match status" value="1"/>
</dbReference>
<feature type="domain" description="tRNA(Ile)-lysidine/2-thiocytidine synthase N-terminal" evidence="7">
    <location>
        <begin position="5"/>
        <end position="180"/>
    </location>
</feature>
<dbReference type="CDD" id="cd01992">
    <property type="entry name" value="TilS_N"/>
    <property type="match status" value="1"/>
</dbReference>
<dbReference type="InterPro" id="IPR014729">
    <property type="entry name" value="Rossmann-like_a/b/a_fold"/>
</dbReference>
<dbReference type="GO" id="GO:0005737">
    <property type="term" value="C:cytoplasm"/>
    <property type="evidence" value="ECO:0007669"/>
    <property type="project" value="UniProtKB-SubCell"/>
</dbReference>
<evidence type="ECO:0000256" key="4">
    <source>
        <dbReference type="ARBA" id="ARBA00022840"/>
    </source>
</evidence>
<keyword evidence="3 6" id="KW-0547">Nucleotide-binding</keyword>
<organism evidence="8 9">
    <name type="scientific">Mycoplasmopsis gallopavonis</name>
    <dbReference type="NCBI Taxonomy" id="76629"/>
    <lineage>
        <taxon>Bacteria</taxon>
        <taxon>Bacillati</taxon>
        <taxon>Mycoplasmatota</taxon>
        <taxon>Mycoplasmoidales</taxon>
        <taxon>Metamycoplasmataceae</taxon>
        <taxon>Mycoplasmopsis</taxon>
    </lineage>
</organism>
<comment type="subcellular location">
    <subcellularLocation>
        <location evidence="6">Cytoplasm</location>
    </subcellularLocation>
</comment>
<feature type="binding site" evidence="6">
    <location>
        <begin position="11"/>
        <end position="16"/>
    </location>
    <ligand>
        <name>ATP</name>
        <dbReference type="ChEBI" id="CHEBI:30616"/>
    </ligand>
</feature>
<dbReference type="AlphaFoldDB" id="A0A449AYR5"/>
<evidence type="ECO:0000256" key="6">
    <source>
        <dbReference type="HAMAP-Rule" id="MF_01161"/>
    </source>
</evidence>
<dbReference type="GO" id="GO:0005524">
    <property type="term" value="F:ATP binding"/>
    <property type="evidence" value="ECO:0007669"/>
    <property type="project" value="UniProtKB-UniRule"/>
</dbReference>
<dbReference type="Gene3D" id="3.40.50.620">
    <property type="entry name" value="HUPs"/>
    <property type="match status" value="1"/>
</dbReference>
<comment type="function">
    <text evidence="6">Ligates lysine onto the cytidine present at position 34 of the AUA codon-specific tRNA(Ile) that contains the anticodon CAU, in an ATP-dependent manner. Cytidine is converted to lysidine, thus changing the amino acid specificity of the tRNA from methionine to isoleucine.</text>
</comment>
<keyword evidence="4 6" id="KW-0067">ATP-binding</keyword>
<dbReference type="GO" id="GO:0006400">
    <property type="term" value="P:tRNA modification"/>
    <property type="evidence" value="ECO:0007669"/>
    <property type="project" value="UniProtKB-UniRule"/>
</dbReference>
<accession>A0A449AYR5</accession>
<evidence type="ECO:0000259" key="7">
    <source>
        <dbReference type="Pfam" id="PF01171"/>
    </source>
</evidence>
<evidence type="ECO:0000313" key="9">
    <source>
        <dbReference type="Proteomes" id="UP000289862"/>
    </source>
</evidence>
<dbReference type="PANTHER" id="PTHR43033:SF1">
    <property type="entry name" value="TRNA(ILE)-LYSIDINE SYNTHASE-RELATED"/>
    <property type="match status" value="1"/>
</dbReference>
<dbReference type="RefSeq" id="WP_119572293.1">
    <property type="nucleotide sequence ID" value="NZ_LR215031.1"/>
</dbReference>
<dbReference type="SUPFAM" id="SSF52402">
    <property type="entry name" value="Adenine nucleotide alpha hydrolases-like"/>
    <property type="match status" value="1"/>
</dbReference>
<dbReference type="HAMAP" id="MF_01161">
    <property type="entry name" value="tRNA_Ile_lys_synt"/>
    <property type="match status" value="1"/>
</dbReference>
<protein>
    <recommendedName>
        <fullName evidence="6">tRNA(Ile)-lysidine synthase</fullName>
        <ecNumber evidence="6">6.3.4.19</ecNumber>
    </recommendedName>
    <alternativeName>
        <fullName evidence="6">tRNA(Ile)-2-lysyl-cytidine synthase</fullName>
    </alternativeName>
    <alternativeName>
        <fullName evidence="6">tRNA(Ile)-lysidine synthetase</fullName>
    </alternativeName>
</protein>
<keyword evidence="1 6" id="KW-0436">Ligase</keyword>
<dbReference type="Pfam" id="PF01171">
    <property type="entry name" value="ATP_bind_3"/>
    <property type="match status" value="1"/>
</dbReference>
<sequence>MRKNKYLLAVSGGADSMFLLDAYKNKNLIVCYVNYNQREDSKLDEQLVQDFCNKNKIPIFKLILNKNSYLSGNFQDWARKERYLFFKKIYEQEKCNQLLIAHHFDDFLETAIMQKNSGKYINYYGIKKTNHFLGMKIKRPLLFCFTKARILRICKKKNIPYRDDYTNFEDKYLRNRIRKQIKNYSFFKKIIIFIYFLKENLKLRQKEKQINLEYKIWKENEFSQDVFVNFLNQESLIYKFINQHFENVNLTKGKIKEIIKFLVSKNRTSKYKLDDFNYLIKKRGKLV</sequence>
<evidence type="ECO:0000313" key="8">
    <source>
        <dbReference type="EMBL" id="VEU72632.1"/>
    </source>
</evidence>
<dbReference type="EMBL" id="LR215031">
    <property type="protein sequence ID" value="VEU72632.1"/>
    <property type="molecule type" value="Genomic_DNA"/>
</dbReference>
<keyword evidence="9" id="KW-1185">Reference proteome</keyword>
<comment type="similarity">
    <text evidence="6">Belongs to the tRNA(Ile)-lysidine synthase family.</text>
</comment>
<reference evidence="8 9" key="1">
    <citation type="submission" date="2019-01" db="EMBL/GenBank/DDBJ databases">
        <authorList>
            <consortium name="Pathogen Informatics"/>
        </authorList>
    </citation>
    <scope>NUCLEOTIDE SEQUENCE [LARGE SCALE GENOMIC DNA]</scope>
    <source>
        <strain evidence="8 9">NCTC10186</strain>
    </source>
</reference>
<evidence type="ECO:0000256" key="3">
    <source>
        <dbReference type="ARBA" id="ARBA00022741"/>
    </source>
</evidence>
<dbReference type="GO" id="GO:0032267">
    <property type="term" value="F:tRNA(Ile)-lysidine synthase activity"/>
    <property type="evidence" value="ECO:0007669"/>
    <property type="project" value="UniProtKB-EC"/>
</dbReference>
<dbReference type="InterPro" id="IPR012094">
    <property type="entry name" value="tRNA_Ile_lys_synt"/>
</dbReference>
<name>A0A449AYR5_9BACT</name>
<dbReference type="KEGG" id="mgal:NCTC10186_00096"/>
<keyword evidence="6" id="KW-0963">Cytoplasm</keyword>
<comment type="catalytic activity">
    <reaction evidence="5 6">
        <text>cytidine(34) in tRNA(Ile2) + L-lysine + ATP = lysidine(34) in tRNA(Ile2) + AMP + diphosphate + H(+)</text>
        <dbReference type="Rhea" id="RHEA:43744"/>
        <dbReference type="Rhea" id="RHEA-COMP:10625"/>
        <dbReference type="Rhea" id="RHEA-COMP:10670"/>
        <dbReference type="ChEBI" id="CHEBI:15378"/>
        <dbReference type="ChEBI" id="CHEBI:30616"/>
        <dbReference type="ChEBI" id="CHEBI:32551"/>
        <dbReference type="ChEBI" id="CHEBI:33019"/>
        <dbReference type="ChEBI" id="CHEBI:82748"/>
        <dbReference type="ChEBI" id="CHEBI:83665"/>
        <dbReference type="ChEBI" id="CHEBI:456215"/>
        <dbReference type="EC" id="6.3.4.19"/>
    </reaction>
</comment>
<dbReference type="InterPro" id="IPR011063">
    <property type="entry name" value="TilS/TtcA_N"/>
</dbReference>
<dbReference type="InterPro" id="IPR012795">
    <property type="entry name" value="tRNA_Ile_lys_synt_N"/>
</dbReference>
<comment type="domain">
    <text evidence="6">The N-terminal region contains the highly conserved SGGXDS motif, predicted to be a P-loop motif involved in ATP binding.</text>
</comment>
<dbReference type="Proteomes" id="UP000289862">
    <property type="component" value="Chromosome"/>
</dbReference>
<dbReference type="PANTHER" id="PTHR43033">
    <property type="entry name" value="TRNA(ILE)-LYSIDINE SYNTHASE-RELATED"/>
    <property type="match status" value="1"/>
</dbReference>
<dbReference type="EC" id="6.3.4.19" evidence="6"/>
<evidence type="ECO:0000256" key="1">
    <source>
        <dbReference type="ARBA" id="ARBA00022598"/>
    </source>
</evidence>
<evidence type="ECO:0000256" key="5">
    <source>
        <dbReference type="ARBA" id="ARBA00048539"/>
    </source>
</evidence>
<evidence type="ECO:0000256" key="2">
    <source>
        <dbReference type="ARBA" id="ARBA00022694"/>
    </source>
</evidence>
<gene>
    <name evidence="8" type="primary">tilS_1</name>
    <name evidence="6" type="synonym">tilS</name>
    <name evidence="8" type="ORF">NCTC10186_00096</name>
</gene>
<dbReference type="OrthoDB" id="9807403at2"/>